<dbReference type="AlphaFoldDB" id="A0A2K1K0B9"/>
<reference evidence="1 3" key="2">
    <citation type="journal article" date="2018" name="Plant J.">
        <title>The Physcomitrella patens chromosome-scale assembly reveals moss genome structure and evolution.</title>
        <authorList>
            <person name="Lang D."/>
            <person name="Ullrich K.K."/>
            <person name="Murat F."/>
            <person name="Fuchs J."/>
            <person name="Jenkins J."/>
            <person name="Haas F.B."/>
            <person name="Piednoel M."/>
            <person name="Gundlach H."/>
            <person name="Van Bel M."/>
            <person name="Meyberg R."/>
            <person name="Vives C."/>
            <person name="Morata J."/>
            <person name="Symeonidi A."/>
            <person name="Hiss M."/>
            <person name="Muchero W."/>
            <person name="Kamisugi Y."/>
            <person name="Saleh O."/>
            <person name="Blanc G."/>
            <person name="Decker E.L."/>
            <person name="van Gessel N."/>
            <person name="Grimwood J."/>
            <person name="Hayes R.D."/>
            <person name="Graham S.W."/>
            <person name="Gunter L.E."/>
            <person name="McDaniel S.F."/>
            <person name="Hoernstein S.N.W."/>
            <person name="Larsson A."/>
            <person name="Li F.W."/>
            <person name="Perroud P.F."/>
            <person name="Phillips J."/>
            <person name="Ranjan P."/>
            <person name="Rokshar D.S."/>
            <person name="Rothfels C.J."/>
            <person name="Schneider L."/>
            <person name="Shu S."/>
            <person name="Stevenson D.W."/>
            <person name="Thummler F."/>
            <person name="Tillich M."/>
            <person name="Villarreal Aguilar J.C."/>
            <person name="Widiez T."/>
            <person name="Wong G.K."/>
            <person name="Wymore A."/>
            <person name="Zhang Y."/>
            <person name="Zimmer A.D."/>
            <person name="Quatrano R.S."/>
            <person name="Mayer K.F.X."/>
            <person name="Goodstein D."/>
            <person name="Casacuberta J.M."/>
            <person name="Vandepoele K."/>
            <person name="Reski R."/>
            <person name="Cuming A.C."/>
            <person name="Tuskan G.A."/>
            <person name="Maumus F."/>
            <person name="Salse J."/>
            <person name="Schmutz J."/>
            <person name="Rensing S.A."/>
        </authorList>
    </citation>
    <scope>NUCLEOTIDE SEQUENCE [LARGE SCALE GENOMIC DNA]</scope>
    <source>
        <strain evidence="2 3">cv. Gransden 2004</strain>
    </source>
</reference>
<proteinExistence type="predicted"/>
<dbReference type="Proteomes" id="UP000006727">
    <property type="component" value="Chromosome 10"/>
</dbReference>
<dbReference type="Gramene" id="Pp3c10_24925V3.1">
    <property type="protein sequence ID" value="PAC:32900264.CDS.1"/>
    <property type="gene ID" value="Pp3c10_24925"/>
</dbReference>
<keyword evidence="3" id="KW-1185">Reference proteome</keyword>
<evidence type="ECO:0000313" key="2">
    <source>
        <dbReference type="EnsemblPlants" id="PAC:32900264.CDS.1"/>
    </source>
</evidence>
<accession>A0A2K1K0B9</accession>
<reference evidence="2" key="3">
    <citation type="submission" date="2020-12" db="UniProtKB">
        <authorList>
            <consortium name="EnsemblPlants"/>
        </authorList>
    </citation>
    <scope>IDENTIFICATION</scope>
</reference>
<sequence>MSCMQAERPIVMLLMTIENLEIAHGKGGTCKVLYQLNVIRLIFECRNPEKHLSHLLYTTQAQQYDYTFLRASNSSSRRRANAPFAWRLCGLQIILLKQFQRSNSKVLSDSAARRKLTIKKLLLNARKPQNSSTSQRNLNIV</sequence>
<evidence type="ECO:0000313" key="1">
    <source>
        <dbReference type="EMBL" id="PNR47224.1"/>
    </source>
</evidence>
<dbReference type="InParanoid" id="A0A2K1K0B9"/>
<dbReference type="EMBL" id="ABEU02000010">
    <property type="protein sequence ID" value="PNR47224.1"/>
    <property type="molecule type" value="Genomic_DNA"/>
</dbReference>
<dbReference type="EnsemblPlants" id="Pp3c10_24925V3.1">
    <property type="protein sequence ID" value="PAC:32900264.CDS.1"/>
    <property type="gene ID" value="Pp3c10_24925"/>
</dbReference>
<gene>
    <name evidence="1" type="ORF">PHYPA_014344</name>
</gene>
<evidence type="ECO:0000313" key="3">
    <source>
        <dbReference type="Proteomes" id="UP000006727"/>
    </source>
</evidence>
<name>A0A2K1K0B9_PHYPA</name>
<reference evidence="1 3" key="1">
    <citation type="journal article" date="2008" name="Science">
        <title>The Physcomitrella genome reveals evolutionary insights into the conquest of land by plants.</title>
        <authorList>
            <person name="Rensing S."/>
            <person name="Lang D."/>
            <person name="Zimmer A."/>
            <person name="Terry A."/>
            <person name="Salamov A."/>
            <person name="Shapiro H."/>
            <person name="Nishiyama T."/>
            <person name="Perroud P.-F."/>
            <person name="Lindquist E."/>
            <person name="Kamisugi Y."/>
            <person name="Tanahashi T."/>
            <person name="Sakakibara K."/>
            <person name="Fujita T."/>
            <person name="Oishi K."/>
            <person name="Shin-I T."/>
            <person name="Kuroki Y."/>
            <person name="Toyoda A."/>
            <person name="Suzuki Y."/>
            <person name="Hashimoto A."/>
            <person name="Yamaguchi K."/>
            <person name="Sugano A."/>
            <person name="Kohara Y."/>
            <person name="Fujiyama A."/>
            <person name="Anterola A."/>
            <person name="Aoki S."/>
            <person name="Ashton N."/>
            <person name="Barbazuk W.B."/>
            <person name="Barker E."/>
            <person name="Bennetzen J."/>
            <person name="Bezanilla M."/>
            <person name="Blankenship R."/>
            <person name="Cho S.H."/>
            <person name="Dutcher S."/>
            <person name="Estelle M."/>
            <person name="Fawcett J.A."/>
            <person name="Gundlach H."/>
            <person name="Hanada K."/>
            <person name="Heyl A."/>
            <person name="Hicks K.A."/>
            <person name="Hugh J."/>
            <person name="Lohr M."/>
            <person name="Mayer K."/>
            <person name="Melkozernov A."/>
            <person name="Murata T."/>
            <person name="Nelson D."/>
            <person name="Pils B."/>
            <person name="Prigge M."/>
            <person name="Reiss B."/>
            <person name="Renner T."/>
            <person name="Rombauts S."/>
            <person name="Rushton P."/>
            <person name="Sanderfoot A."/>
            <person name="Schween G."/>
            <person name="Shiu S.-H."/>
            <person name="Stueber K."/>
            <person name="Theodoulou F.L."/>
            <person name="Tu H."/>
            <person name="Van de Peer Y."/>
            <person name="Verrier P.J."/>
            <person name="Waters E."/>
            <person name="Wood A."/>
            <person name="Yang L."/>
            <person name="Cove D."/>
            <person name="Cuming A."/>
            <person name="Hasebe M."/>
            <person name="Lucas S."/>
            <person name="Mishler D.B."/>
            <person name="Reski R."/>
            <person name="Grigoriev I."/>
            <person name="Quatrano R.S."/>
            <person name="Boore J.L."/>
        </authorList>
    </citation>
    <scope>NUCLEOTIDE SEQUENCE [LARGE SCALE GENOMIC DNA]</scope>
    <source>
        <strain evidence="2 3">cv. Gransden 2004</strain>
    </source>
</reference>
<organism evidence="1">
    <name type="scientific">Physcomitrium patens</name>
    <name type="common">Spreading-leaved earth moss</name>
    <name type="synonym">Physcomitrella patens</name>
    <dbReference type="NCBI Taxonomy" id="3218"/>
    <lineage>
        <taxon>Eukaryota</taxon>
        <taxon>Viridiplantae</taxon>
        <taxon>Streptophyta</taxon>
        <taxon>Embryophyta</taxon>
        <taxon>Bryophyta</taxon>
        <taxon>Bryophytina</taxon>
        <taxon>Bryopsida</taxon>
        <taxon>Funariidae</taxon>
        <taxon>Funariales</taxon>
        <taxon>Funariaceae</taxon>
        <taxon>Physcomitrium</taxon>
    </lineage>
</organism>
<protein>
    <submittedName>
        <fullName evidence="1 2">Uncharacterized protein</fullName>
    </submittedName>
</protein>